<feature type="transmembrane region" description="Helical" evidence="1">
    <location>
        <begin position="134"/>
        <end position="153"/>
    </location>
</feature>
<dbReference type="InParanoid" id="J0CZM7"/>
<reference evidence="3" key="1">
    <citation type="journal article" date="2012" name="Science">
        <title>The Paleozoic origin of enzymatic lignin decomposition reconstructed from 31 fungal genomes.</title>
        <authorList>
            <person name="Floudas D."/>
            <person name="Binder M."/>
            <person name="Riley R."/>
            <person name="Barry K."/>
            <person name="Blanchette R.A."/>
            <person name="Henrissat B."/>
            <person name="Martinez A.T."/>
            <person name="Otillar R."/>
            <person name="Spatafora J.W."/>
            <person name="Yadav J.S."/>
            <person name="Aerts A."/>
            <person name="Benoit I."/>
            <person name="Boyd A."/>
            <person name="Carlson A."/>
            <person name="Copeland A."/>
            <person name="Coutinho P.M."/>
            <person name="de Vries R.P."/>
            <person name="Ferreira P."/>
            <person name="Findley K."/>
            <person name="Foster B."/>
            <person name="Gaskell J."/>
            <person name="Glotzer D."/>
            <person name="Gorecki P."/>
            <person name="Heitman J."/>
            <person name="Hesse C."/>
            <person name="Hori C."/>
            <person name="Igarashi K."/>
            <person name="Jurgens J.A."/>
            <person name="Kallen N."/>
            <person name="Kersten P."/>
            <person name="Kohler A."/>
            <person name="Kuees U."/>
            <person name="Kumar T.K.A."/>
            <person name="Kuo A."/>
            <person name="LaButti K."/>
            <person name="Larrondo L.F."/>
            <person name="Lindquist E."/>
            <person name="Ling A."/>
            <person name="Lombard V."/>
            <person name="Lucas S."/>
            <person name="Lundell T."/>
            <person name="Martin R."/>
            <person name="McLaughlin D.J."/>
            <person name="Morgenstern I."/>
            <person name="Morin E."/>
            <person name="Murat C."/>
            <person name="Nagy L.G."/>
            <person name="Nolan M."/>
            <person name="Ohm R.A."/>
            <person name="Patyshakuliyeva A."/>
            <person name="Rokas A."/>
            <person name="Ruiz-Duenas F.J."/>
            <person name="Sabat G."/>
            <person name="Salamov A."/>
            <person name="Samejima M."/>
            <person name="Schmutz J."/>
            <person name="Slot J.C."/>
            <person name="St John F."/>
            <person name="Stenlid J."/>
            <person name="Sun H."/>
            <person name="Sun S."/>
            <person name="Syed K."/>
            <person name="Tsang A."/>
            <person name="Wiebenga A."/>
            <person name="Young D."/>
            <person name="Pisabarro A."/>
            <person name="Eastwood D.C."/>
            <person name="Martin F."/>
            <person name="Cullen D."/>
            <person name="Grigoriev I.V."/>
            <person name="Hibbett D.S."/>
        </authorList>
    </citation>
    <scope>NUCLEOTIDE SEQUENCE [LARGE SCALE GENOMIC DNA]</scope>
    <source>
        <strain evidence="3">TFB10046</strain>
    </source>
</reference>
<dbReference type="SUPFAM" id="SSF56112">
    <property type="entry name" value="Protein kinase-like (PK-like)"/>
    <property type="match status" value="1"/>
</dbReference>
<gene>
    <name evidence="2" type="ORF">AURDEDRAFT_173869</name>
</gene>
<accession>J0CZM7</accession>
<evidence type="ECO:0000313" key="3">
    <source>
        <dbReference type="Proteomes" id="UP000006514"/>
    </source>
</evidence>
<keyword evidence="3" id="KW-1185">Reference proteome</keyword>
<dbReference type="InterPro" id="IPR011009">
    <property type="entry name" value="Kinase-like_dom_sf"/>
</dbReference>
<dbReference type="KEGG" id="adl:AURDEDRAFT_173869"/>
<dbReference type="Proteomes" id="UP000006514">
    <property type="component" value="Unassembled WGS sequence"/>
</dbReference>
<keyword evidence="1" id="KW-0472">Membrane</keyword>
<evidence type="ECO:0008006" key="4">
    <source>
        <dbReference type="Google" id="ProtNLM"/>
    </source>
</evidence>
<organism evidence="2 3">
    <name type="scientific">Auricularia subglabra (strain TFB-10046 / SS5)</name>
    <name type="common">White-rot fungus</name>
    <name type="synonym">Auricularia delicata (strain TFB10046)</name>
    <dbReference type="NCBI Taxonomy" id="717982"/>
    <lineage>
        <taxon>Eukaryota</taxon>
        <taxon>Fungi</taxon>
        <taxon>Dikarya</taxon>
        <taxon>Basidiomycota</taxon>
        <taxon>Agaricomycotina</taxon>
        <taxon>Agaricomycetes</taxon>
        <taxon>Auriculariales</taxon>
        <taxon>Auriculariaceae</taxon>
        <taxon>Auricularia</taxon>
    </lineage>
</organism>
<evidence type="ECO:0000256" key="1">
    <source>
        <dbReference type="SAM" id="Phobius"/>
    </source>
</evidence>
<proteinExistence type="predicted"/>
<name>J0CZM7_AURST</name>
<dbReference type="AlphaFoldDB" id="J0CZM7"/>
<sequence length="224" mass="24751">MCDGTPVSLVPAQADVSPWDAVSSTRTARRSSHFDDEWCEVVPWTDGGTRIDYLKGAPGRGSPGHRTYPPRAARRAADERAISPRLNAGSDVCDWNSVWMGADGTVHLSNFDVQPQRHPRSGFDDSYINAILRAIPYLAPCGVFAFGVLVYGLNVRRTPTVPMGDIYAACRDGVRPPRAEHAQLTDGIWAVVEKCWRAGPYRRPHMPSVLRQLRALQESRETPA</sequence>
<keyword evidence="1" id="KW-1133">Transmembrane helix</keyword>
<dbReference type="EMBL" id="JH687847">
    <property type="protein sequence ID" value="EJD37111.1"/>
    <property type="molecule type" value="Genomic_DNA"/>
</dbReference>
<dbReference type="Gene3D" id="1.10.510.10">
    <property type="entry name" value="Transferase(Phosphotransferase) domain 1"/>
    <property type="match status" value="1"/>
</dbReference>
<evidence type="ECO:0000313" key="2">
    <source>
        <dbReference type="EMBL" id="EJD37111.1"/>
    </source>
</evidence>
<keyword evidence="1" id="KW-0812">Transmembrane</keyword>
<protein>
    <recommendedName>
        <fullName evidence="4">Serine-threonine/tyrosine-protein kinase catalytic domain-containing protein</fullName>
    </recommendedName>
</protein>